<sequence length="114" mass="13516">IIKPSLDNKPTLVFDLDETLIHSKFNYYQKAEAIVEIPVTNRTAFMQCQDFHTNVIKNWLCVRNGCREAIKELKNHFEIIIWTASPKEYAEVIIKYLKIEMYISQLICMEHCDY</sequence>
<dbReference type="PANTHER" id="PTHR12210">
    <property type="entry name" value="DULLARD PROTEIN PHOSPHATASE"/>
    <property type="match status" value="1"/>
</dbReference>
<dbReference type="GO" id="GO:0015031">
    <property type="term" value="P:protein transport"/>
    <property type="evidence" value="ECO:0007669"/>
    <property type="project" value="UniProtKB-KW"/>
</dbReference>
<keyword evidence="1" id="KW-0809">Transit peptide</keyword>
<evidence type="ECO:0000313" key="3">
    <source>
        <dbReference type="EMBL" id="JAP96177.1"/>
    </source>
</evidence>
<feature type="non-terminal residue" evidence="3">
    <location>
        <position position="1"/>
    </location>
</feature>
<dbReference type="Pfam" id="PF03031">
    <property type="entry name" value="NIF"/>
    <property type="match status" value="1"/>
</dbReference>
<name>A0A146KI93_9EUKA</name>
<keyword evidence="1" id="KW-0813">Transport</keyword>
<reference evidence="3" key="1">
    <citation type="submission" date="2015-07" db="EMBL/GenBank/DDBJ databases">
        <title>Adaptation to a free-living lifestyle via gene acquisitions in the diplomonad Trepomonas sp. PC1.</title>
        <authorList>
            <person name="Xu F."/>
            <person name="Jerlstrom-Hultqvist J."/>
            <person name="Kolisko M."/>
            <person name="Simpson A.G.B."/>
            <person name="Roger A.J."/>
            <person name="Svard S.G."/>
            <person name="Andersson J.O."/>
        </authorList>
    </citation>
    <scope>NUCLEOTIDE SEQUENCE</scope>
    <source>
        <strain evidence="3">PC1</strain>
    </source>
</reference>
<comment type="function">
    <text evidence="1">Essential component of the TIM23 complex, a complex that mediates the translocation of transit peptide-containing proteins across the mitochondrial inner membrane.</text>
</comment>
<keyword evidence="1" id="KW-0496">Mitochondrion</keyword>
<organism evidence="3">
    <name type="scientific">Trepomonas sp. PC1</name>
    <dbReference type="NCBI Taxonomy" id="1076344"/>
    <lineage>
        <taxon>Eukaryota</taxon>
        <taxon>Metamonada</taxon>
        <taxon>Diplomonadida</taxon>
        <taxon>Hexamitidae</taxon>
        <taxon>Hexamitinae</taxon>
        <taxon>Trepomonas</taxon>
    </lineage>
</organism>
<dbReference type="GO" id="GO:0005744">
    <property type="term" value="C:TIM23 mitochondrial import inner membrane translocase complex"/>
    <property type="evidence" value="ECO:0007669"/>
    <property type="project" value="UniProtKB-UniRule"/>
</dbReference>
<dbReference type="InterPro" id="IPR023214">
    <property type="entry name" value="HAD_sf"/>
</dbReference>
<gene>
    <name evidence="3" type="ORF">TPC1_10576</name>
</gene>
<accession>A0A146KI93</accession>
<dbReference type="SUPFAM" id="SSF56784">
    <property type="entry name" value="HAD-like"/>
    <property type="match status" value="1"/>
</dbReference>
<dbReference type="InterPro" id="IPR050365">
    <property type="entry name" value="TIM50"/>
</dbReference>
<comment type="subcellular location">
    <subcellularLocation>
        <location evidence="1">Mitochondrion inner membrane</location>
        <topology evidence="1">Single-pass membrane protein</topology>
    </subcellularLocation>
</comment>
<keyword evidence="1" id="KW-0811">Translocation</keyword>
<evidence type="ECO:0000259" key="2">
    <source>
        <dbReference type="PROSITE" id="PS50969"/>
    </source>
</evidence>
<protein>
    <recommendedName>
        <fullName evidence="1">Mitochondrial import inner membrane translocase subunit TIM50</fullName>
    </recommendedName>
</protein>
<keyword evidence="1" id="KW-0653">Protein transport</keyword>
<feature type="non-terminal residue" evidence="3">
    <location>
        <position position="114"/>
    </location>
</feature>
<dbReference type="InterPro" id="IPR004274">
    <property type="entry name" value="FCP1_dom"/>
</dbReference>
<comment type="subunit">
    <text evidence="1">Component of the TIM23 complex.</text>
</comment>
<evidence type="ECO:0000256" key="1">
    <source>
        <dbReference type="RuleBase" id="RU365079"/>
    </source>
</evidence>
<proteinExistence type="inferred from homology"/>
<dbReference type="Gene3D" id="3.40.50.1000">
    <property type="entry name" value="HAD superfamily/HAD-like"/>
    <property type="match status" value="1"/>
</dbReference>
<comment type="similarity">
    <text evidence="1">Belongs to the TIM50 family.</text>
</comment>
<dbReference type="InterPro" id="IPR036412">
    <property type="entry name" value="HAD-like_sf"/>
</dbReference>
<dbReference type="EMBL" id="GDID01000429">
    <property type="protein sequence ID" value="JAP96177.1"/>
    <property type="molecule type" value="Transcribed_RNA"/>
</dbReference>
<dbReference type="PROSITE" id="PS50969">
    <property type="entry name" value="FCP1"/>
    <property type="match status" value="1"/>
</dbReference>
<feature type="domain" description="FCP1 homology" evidence="2">
    <location>
        <begin position="5"/>
        <end position="114"/>
    </location>
</feature>
<dbReference type="AlphaFoldDB" id="A0A146KI93"/>